<dbReference type="Pfam" id="PF00005">
    <property type="entry name" value="ABC_tran"/>
    <property type="match status" value="1"/>
</dbReference>
<dbReference type="GO" id="GO:0005524">
    <property type="term" value="F:ATP binding"/>
    <property type="evidence" value="ECO:0007669"/>
    <property type="project" value="UniProtKB-KW"/>
</dbReference>
<sequence length="311" mass="34745">MATHQIVEIKNLSHRYATAWAIRDINFEINKKGIYGLLGSNGAGKSTTMNILCGVLNQTEGSVYINGINTNESPIDAKRQIGFLPQVAPLYLDLTTYEYLLYCARLRDIKEAAIPPSLEEVMEKCGIVHVRNRLLKNLSGGYRQRVGIAQAIVHKPKVVILDEPTNGLDPVQIVEVRNLIKEIAQDRTVILSSHILSEIQVLCEDIIMIEQGRLVFSDSMEAFNNYIAPQSLLVEFENAPDLESVAAIKGINRVEQLGIKSYRVFFDGDKSVCEGIVKESVGKGWRLTELTVEKNSVDEIFRQLTKNTANN</sequence>
<dbReference type="InterPro" id="IPR003439">
    <property type="entry name" value="ABC_transporter-like_ATP-bd"/>
</dbReference>
<name>A0ABQ1M1D2_9SPHI</name>
<protein>
    <submittedName>
        <fullName evidence="6">Multidrug ABC transporter ATP-binding protein</fullName>
    </submittedName>
</protein>
<keyword evidence="3" id="KW-0547">Nucleotide-binding</keyword>
<dbReference type="Proteomes" id="UP000597338">
    <property type="component" value="Unassembled WGS sequence"/>
</dbReference>
<comment type="similarity">
    <text evidence="1">Belongs to the ABC transporter superfamily.</text>
</comment>
<reference evidence="7" key="1">
    <citation type="journal article" date="2019" name="Int. J. Syst. Evol. Microbiol.">
        <title>The Global Catalogue of Microorganisms (GCM) 10K type strain sequencing project: providing services to taxonomists for standard genome sequencing and annotation.</title>
        <authorList>
            <consortium name="The Broad Institute Genomics Platform"/>
            <consortium name="The Broad Institute Genome Sequencing Center for Infectious Disease"/>
            <person name="Wu L."/>
            <person name="Ma J."/>
        </authorList>
    </citation>
    <scope>NUCLEOTIDE SEQUENCE [LARGE SCALE GENOMIC DNA]</scope>
    <source>
        <strain evidence="7">CGMCC 1.15342</strain>
    </source>
</reference>
<dbReference type="PROSITE" id="PS50893">
    <property type="entry name" value="ABC_TRANSPORTER_2"/>
    <property type="match status" value="1"/>
</dbReference>
<dbReference type="RefSeq" id="WP_188751527.1">
    <property type="nucleotide sequence ID" value="NZ_BMIK01000009.1"/>
</dbReference>
<gene>
    <name evidence="6" type="ORF">GCM10011386_26790</name>
</gene>
<comment type="caution">
    <text evidence="6">The sequence shown here is derived from an EMBL/GenBank/DDBJ whole genome shotgun (WGS) entry which is preliminary data.</text>
</comment>
<keyword evidence="7" id="KW-1185">Reference proteome</keyword>
<evidence type="ECO:0000313" key="6">
    <source>
        <dbReference type="EMBL" id="GGC33328.1"/>
    </source>
</evidence>
<dbReference type="InterPro" id="IPR003593">
    <property type="entry name" value="AAA+_ATPase"/>
</dbReference>
<feature type="domain" description="ABC transporter" evidence="5">
    <location>
        <begin position="7"/>
        <end position="236"/>
    </location>
</feature>
<dbReference type="SMART" id="SM00382">
    <property type="entry name" value="AAA"/>
    <property type="match status" value="1"/>
</dbReference>
<evidence type="ECO:0000256" key="4">
    <source>
        <dbReference type="ARBA" id="ARBA00022840"/>
    </source>
</evidence>
<dbReference type="PANTHER" id="PTHR43335:SF4">
    <property type="entry name" value="ABC TRANSPORTER, ATP-BINDING PROTEIN"/>
    <property type="match status" value="1"/>
</dbReference>
<accession>A0ABQ1M1D2</accession>
<dbReference type="PANTHER" id="PTHR43335">
    <property type="entry name" value="ABC TRANSPORTER, ATP-BINDING PROTEIN"/>
    <property type="match status" value="1"/>
</dbReference>
<dbReference type="SUPFAM" id="SSF52540">
    <property type="entry name" value="P-loop containing nucleoside triphosphate hydrolases"/>
    <property type="match status" value="1"/>
</dbReference>
<evidence type="ECO:0000256" key="2">
    <source>
        <dbReference type="ARBA" id="ARBA00022448"/>
    </source>
</evidence>
<evidence type="ECO:0000259" key="5">
    <source>
        <dbReference type="PROSITE" id="PS50893"/>
    </source>
</evidence>
<keyword evidence="4 6" id="KW-0067">ATP-binding</keyword>
<organism evidence="6 7">
    <name type="scientific">Parapedobacter defluvii</name>
    <dbReference type="NCBI Taxonomy" id="2045106"/>
    <lineage>
        <taxon>Bacteria</taxon>
        <taxon>Pseudomonadati</taxon>
        <taxon>Bacteroidota</taxon>
        <taxon>Sphingobacteriia</taxon>
        <taxon>Sphingobacteriales</taxon>
        <taxon>Sphingobacteriaceae</taxon>
        <taxon>Parapedobacter</taxon>
    </lineage>
</organism>
<dbReference type="Gene3D" id="3.40.50.300">
    <property type="entry name" value="P-loop containing nucleotide triphosphate hydrolases"/>
    <property type="match status" value="1"/>
</dbReference>
<dbReference type="EMBL" id="BMIK01000009">
    <property type="protein sequence ID" value="GGC33328.1"/>
    <property type="molecule type" value="Genomic_DNA"/>
</dbReference>
<evidence type="ECO:0000313" key="7">
    <source>
        <dbReference type="Proteomes" id="UP000597338"/>
    </source>
</evidence>
<proteinExistence type="inferred from homology"/>
<dbReference type="InterPro" id="IPR027417">
    <property type="entry name" value="P-loop_NTPase"/>
</dbReference>
<evidence type="ECO:0000256" key="1">
    <source>
        <dbReference type="ARBA" id="ARBA00005417"/>
    </source>
</evidence>
<evidence type="ECO:0000256" key="3">
    <source>
        <dbReference type="ARBA" id="ARBA00022741"/>
    </source>
</evidence>
<keyword evidence="2" id="KW-0813">Transport</keyword>